<organism evidence="1 2">
    <name type="scientific">Pleurodeles waltl</name>
    <name type="common">Iberian ribbed newt</name>
    <dbReference type="NCBI Taxonomy" id="8319"/>
    <lineage>
        <taxon>Eukaryota</taxon>
        <taxon>Metazoa</taxon>
        <taxon>Chordata</taxon>
        <taxon>Craniata</taxon>
        <taxon>Vertebrata</taxon>
        <taxon>Euteleostomi</taxon>
        <taxon>Amphibia</taxon>
        <taxon>Batrachia</taxon>
        <taxon>Caudata</taxon>
        <taxon>Salamandroidea</taxon>
        <taxon>Salamandridae</taxon>
        <taxon>Pleurodelinae</taxon>
        <taxon>Pleurodeles</taxon>
    </lineage>
</organism>
<sequence>MEPLLGCGRWGDVIGGKRKREAALQRMVLLGEGPVGEPEASVTLGAHLPAPPLSCPIMSALAPALAAEVAGDYSCQPTLGLSLLGTLPGSRGAAAGCGSSLRACRKQRKNKVSVRAKTELVPSRYHVQTGHLSWVPVPNVTLDL</sequence>
<reference evidence="1" key="1">
    <citation type="journal article" date="2022" name="bioRxiv">
        <title>Sequencing and chromosome-scale assembly of the giantPleurodeles waltlgenome.</title>
        <authorList>
            <person name="Brown T."/>
            <person name="Elewa A."/>
            <person name="Iarovenko S."/>
            <person name="Subramanian E."/>
            <person name="Araus A.J."/>
            <person name="Petzold A."/>
            <person name="Susuki M."/>
            <person name="Suzuki K.-i.T."/>
            <person name="Hayashi T."/>
            <person name="Toyoda A."/>
            <person name="Oliveira C."/>
            <person name="Osipova E."/>
            <person name="Leigh N.D."/>
            <person name="Simon A."/>
            <person name="Yun M.H."/>
        </authorList>
    </citation>
    <scope>NUCLEOTIDE SEQUENCE</scope>
    <source>
        <strain evidence="1">20211129_DDA</strain>
        <tissue evidence="1">Liver</tissue>
    </source>
</reference>
<keyword evidence="2" id="KW-1185">Reference proteome</keyword>
<dbReference type="Proteomes" id="UP001066276">
    <property type="component" value="Chromosome 7"/>
</dbReference>
<name>A0AAV7PSX9_PLEWA</name>
<protein>
    <submittedName>
        <fullName evidence="1">Uncharacterized protein</fullName>
    </submittedName>
</protein>
<dbReference type="AlphaFoldDB" id="A0AAV7PSX9"/>
<evidence type="ECO:0000313" key="1">
    <source>
        <dbReference type="EMBL" id="KAJ1130367.1"/>
    </source>
</evidence>
<accession>A0AAV7PSX9</accession>
<gene>
    <name evidence="1" type="ORF">NDU88_008720</name>
</gene>
<comment type="caution">
    <text evidence="1">The sequence shown here is derived from an EMBL/GenBank/DDBJ whole genome shotgun (WGS) entry which is preliminary data.</text>
</comment>
<dbReference type="EMBL" id="JANPWB010000011">
    <property type="protein sequence ID" value="KAJ1130367.1"/>
    <property type="molecule type" value="Genomic_DNA"/>
</dbReference>
<proteinExistence type="predicted"/>
<evidence type="ECO:0000313" key="2">
    <source>
        <dbReference type="Proteomes" id="UP001066276"/>
    </source>
</evidence>